<organism evidence="1">
    <name type="scientific">viral metagenome</name>
    <dbReference type="NCBI Taxonomy" id="1070528"/>
    <lineage>
        <taxon>unclassified sequences</taxon>
        <taxon>metagenomes</taxon>
        <taxon>organismal metagenomes</taxon>
    </lineage>
</organism>
<sequence length="682" mass="76805">MPKLNMDVIQKEVPSTTDIYVGEEFEDLFGVILSPFLYANRPGNEIIFGYNQLGPGSIQFDWCGVSPAADMLSECMPQAGRFIDGRAEVRDMSGYTTHKHFGRPLTGDTYWGLGADAYKIITASQHLTRCMRDHLKPIFCPSPVLPRPYIRDNYNENCDLATQAPEYWKSVNYARYQYEYSCWGWYMIMGMELNYDSPPVYEFRDICPTKAPPAYSDGIFENDLRDLVRDRVETILAVAKALPGFAGNKTGAVTLVDTWVVNNEMGKGGNQTSVGKYNFVVLDEVYQTFLADPDYAETGVLPKFQIYESDTNALGDMGFYQGCTYWLQYFADEAYGEDLCPWEIDCIKTHWYEYTYNSADLAAREVTTRQLLSPYGKTGHETVGDPLAVPPVEVPKDNMQYWSWLSQYVWAWRTDYTITQNATIGIGEYAICTQSTARNSTAVPWRAGMSAKQGTRASYPVSTIVYRCLQTHLTSYTLTPPDAPTYWVLDADPISPTGKAAQSWAGAWHTASVSLRSVNSGCRHWHFMGHTGNPCDHVRVTMYGTALTTTGVVLRFLAEYFGPTVLWSIGYSEGIDLFAATDEDNEFVWLLYINRSESKRAKVRCHVSGVGVSFTWDTVTGGFRHTLALPTDTPWSDYNPDTAVVTDFVAYPLTDPTAHYVLNNEIIPNRAMEIFQLKITAI</sequence>
<dbReference type="EMBL" id="MT141504">
    <property type="protein sequence ID" value="QJA63728.1"/>
    <property type="molecule type" value="Genomic_DNA"/>
</dbReference>
<protein>
    <submittedName>
        <fullName evidence="1">Uncharacterized protein</fullName>
    </submittedName>
</protein>
<evidence type="ECO:0000313" key="1">
    <source>
        <dbReference type="EMBL" id="QJA63728.1"/>
    </source>
</evidence>
<proteinExistence type="predicted"/>
<name>A0A6M3J2H7_9ZZZZ</name>
<gene>
    <name evidence="1" type="ORF">MM415B00582_0014</name>
</gene>
<accession>A0A6M3J2H7</accession>
<reference evidence="1" key="1">
    <citation type="submission" date="2020-03" db="EMBL/GenBank/DDBJ databases">
        <title>The deep terrestrial virosphere.</title>
        <authorList>
            <person name="Holmfeldt K."/>
            <person name="Nilsson E."/>
            <person name="Simone D."/>
            <person name="Lopez-Fernandez M."/>
            <person name="Wu X."/>
            <person name="de Brujin I."/>
            <person name="Lundin D."/>
            <person name="Andersson A."/>
            <person name="Bertilsson S."/>
            <person name="Dopson M."/>
        </authorList>
    </citation>
    <scope>NUCLEOTIDE SEQUENCE</scope>
    <source>
        <strain evidence="1">MM415B00582</strain>
    </source>
</reference>
<dbReference type="AlphaFoldDB" id="A0A6M3J2H7"/>